<keyword evidence="1" id="KW-0479">Metal-binding</keyword>
<organism evidence="2 3">
    <name type="scientific">Rhizoclosmatium globosum</name>
    <dbReference type="NCBI Taxonomy" id="329046"/>
    <lineage>
        <taxon>Eukaryota</taxon>
        <taxon>Fungi</taxon>
        <taxon>Fungi incertae sedis</taxon>
        <taxon>Chytridiomycota</taxon>
        <taxon>Chytridiomycota incertae sedis</taxon>
        <taxon>Chytridiomycetes</taxon>
        <taxon>Chytridiales</taxon>
        <taxon>Chytriomycetaceae</taxon>
        <taxon>Rhizoclosmatium</taxon>
    </lineage>
</organism>
<keyword evidence="1" id="KW-0539">Nucleus</keyword>
<name>A0A1Y2CK40_9FUNG</name>
<dbReference type="PANTHER" id="PTHR12395:SF9">
    <property type="entry name" value="DECAPPING AND EXORIBONUCLEASE PROTEIN"/>
    <property type="match status" value="1"/>
</dbReference>
<evidence type="ECO:0000256" key="1">
    <source>
        <dbReference type="RuleBase" id="RU367113"/>
    </source>
</evidence>
<keyword evidence="1" id="KW-0378">Hydrolase</keyword>
<dbReference type="GO" id="GO:0005634">
    <property type="term" value="C:nucleus"/>
    <property type="evidence" value="ECO:0007669"/>
    <property type="project" value="UniProtKB-SubCell"/>
</dbReference>
<evidence type="ECO:0000313" key="3">
    <source>
        <dbReference type="Proteomes" id="UP000193642"/>
    </source>
</evidence>
<dbReference type="GO" id="GO:0003723">
    <property type="term" value="F:RNA binding"/>
    <property type="evidence" value="ECO:0007669"/>
    <property type="project" value="UniProtKB-KW"/>
</dbReference>
<dbReference type="GO" id="GO:0046872">
    <property type="term" value="F:metal ion binding"/>
    <property type="evidence" value="ECO:0007669"/>
    <property type="project" value="UniProtKB-KW"/>
</dbReference>
<dbReference type="OrthoDB" id="5853397at2759"/>
<sequence>MTNDTLTDSFASLRLSSSMRPSQALRGFSAWRHPPITEDTHPSLTQEHIKKLLSERLSLDANPANFPRLNKRPRDTVVQTHRDVLPPEPKPSILIMLLHEYKRIKQENPAYSAESIMEEFDASFDVIIPRNVLLKIMTNSEWSVFAVRITSSGPLFIDRTESYSSNPGSAGHMFEQVISISPPNCPTPPFHRIYAISSVAFSPRLRTLLSGEVDCVDESLTPVEVTTKPSWVPSDATRLLSTYIQSLLIGVQTIVTGGFDTVPPRGSGKLVFGANKVQFESAEKVRMNLDKDAVEACFEVGQTVLEHVKSACKQLGVVYKISGVGAAQFRCSELDSSEVIVSEKTMLACAEAICSM</sequence>
<dbReference type="InterPro" id="IPR039039">
    <property type="entry name" value="RAI1-like_fam"/>
</dbReference>
<comment type="cofactor">
    <cofactor evidence="1">
        <name>a divalent metal cation</name>
        <dbReference type="ChEBI" id="CHEBI:60240"/>
    </cofactor>
</comment>
<proteinExistence type="inferred from homology"/>
<dbReference type="GO" id="GO:0000166">
    <property type="term" value="F:nucleotide binding"/>
    <property type="evidence" value="ECO:0007669"/>
    <property type="project" value="UniProtKB-KW"/>
</dbReference>
<dbReference type="PANTHER" id="PTHR12395">
    <property type="entry name" value="DOM-3 RELATED"/>
    <property type="match status" value="1"/>
</dbReference>
<keyword evidence="3" id="KW-1185">Reference proteome</keyword>
<reference evidence="2 3" key="1">
    <citation type="submission" date="2016-07" db="EMBL/GenBank/DDBJ databases">
        <title>Pervasive Adenine N6-methylation of Active Genes in Fungi.</title>
        <authorList>
            <consortium name="DOE Joint Genome Institute"/>
            <person name="Mondo S.J."/>
            <person name="Dannebaum R.O."/>
            <person name="Kuo R.C."/>
            <person name="Labutti K."/>
            <person name="Haridas S."/>
            <person name="Kuo A."/>
            <person name="Salamov A."/>
            <person name="Ahrendt S.R."/>
            <person name="Lipzen A."/>
            <person name="Sullivan W."/>
            <person name="Andreopoulos W.B."/>
            <person name="Clum A."/>
            <person name="Lindquist E."/>
            <person name="Daum C."/>
            <person name="Ramamoorthy G.K."/>
            <person name="Gryganskyi A."/>
            <person name="Culley D."/>
            <person name="Magnuson J.K."/>
            <person name="James T.Y."/>
            <person name="O'Malley M.A."/>
            <person name="Stajich J.E."/>
            <person name="Spatafora J.W."/>
            <person name="Visel A."/>
            <person name="Grigoriev I.V."/>
        </authorList>
    </citation>
    <scope>NUCLEOTIDE SEQUENCE [LARGE SCALE GENOMIC DNA]</scope>
    <source>
        <strain evidence="2 3">JEL800</strain>
    </source>
</reference>
<dbReference type="EMBL" id="MCGO01000014">
    <property type="protein sequence ID" value="ORY47379.1"/>
    <property type="molecule type" value="Genomic_DNA"/>
</dbReference>
<evidence type="ECO:0000313" key="2">
    <source>
        <dbReference type="EMBL" id="ORY47379.1"/>
    </source>
</evidence>
<protein>
    <recommendedName>
        <fullName evidence="1">Decapping nuclease</fullName>
        <ecNumber evidence="1">3.6.1.-</ecNumber>
    </recommendedName>
</protein>
<dbReference type="GO" id="GO:0110155">
    <property type="term" value="P:NAD-cap decapping"/>
    <property type="evidence" value="ECO:0007669"/>
    <property type="project" value="TreeGrafter"/>
</dbReference>
<comment type="function">
    <text evidence="1">Decapping enzyme for NAD-capped RNAs: specifically hydrolyzes the nicotinamide adenine dinucleotide (NAD) cap from a subset of RNAs by removing the entire NAD moiety from the 5'-end of an NAD-capped RNA.</text>
</comment>
<dbReference type="GO" id="GO:0034353">
    <property type="term" value="F:mRNA 5'-diphosphatase activity"/>
    <property type="evidence" value="ECO:0007669"/>
    <property type="project" value="TreeGrafter"/>
</dbReference>
<keyword evidence="1" id="KW-0540">Nuclease</keyword>
<gene>
    <name evidence="2" type="ORF">BCR33DRAFT_848727</name>
</gene>
<comment type="similarity">
    <text evidence="1">Belongs to the DXO/Dom3Z family.</text>
</comment>
<keyword evidence="1" id="KW-0694">RNA-binding</keyword>
<dbReference type="Proteomes" id="UP000193642">
    <property type="component" value="Unassembled WGS sequence"/>
</dbReference>
<dbReference type="GO" id="GO:0005829">
    <property type="term" value="C:cytosol"/>
    <property type="evidence" value="ECO:0007669"/>
    <property type="project" value="TreeGrafter"/>
</dbReference>
<comment type="caution">
    <text evidence="2">The sequence shown here is derived from an EMBL/GenBank/DDBJ whole genome shotgun (WGS) entry which is preliminary data.</text>
</comment>
<dbReference type="GO" id="GO:0004518">
    <property type="term" value="F:nuclease activity"/>
    <property type="evidence" value="ECO:0007669"/>
    <property type="project" value="UniProtKB-KW"/>
</dbReference>
<dbReference type="GO" id="GO:0000956">
    <property type="term" value="P:nuclear-transcribed mRNA catabolic process"/>
    <property type="evidence" value="ECO:0007669"/>
    <property type="project" value="TreeGrafter"/>
</dbReference>
<dbReference type="EC" id="3.6.1.-" evidence="1"/>
<comment type="subcellular location">
    <subcellularLocation>
        <location evidence="1">Nucleus</location>
    </subcellularLocation>
</comment>
<keyword evidence="1" id="KW-0547">Nucleotide-binding</keyword>
<accession>A0A1Y2CK40</accession>
<dbReference type="AlphaFoldDB" id="A0A1Y2CK40"/>